<dbReference type="Gene3D" id="6.10.250.230">
    <property type="match status" value="1"/>
</dbReference>
<keyword evidence="4" id="KW-1185">Reference proteome</keyword>
<gene>
    <name evidence="3" type="ORF">scyTo_0022789</name>
</gene>
<dbReference type="STRING" id="75743.A0A401Q7F9"/>
<dbReference type="Pfam" id="PF08788">
    <property type="entry name" value="NHR2"/>
    <property type="match status" value="1"/>
</dbReference>
<dbReference type="GO" id="GO:0005634">
    <property type="term" value="C:nucleus"/>
    <property type="evidence" value="ECO:0007669"/>
    <property type="project" value="TreeGrafter"/>
</dbReference>
<protein>
    <recommendedName>
        <fullName evidence="2">NHR2-like domain-containing protein</fullName>
    </recommendedName>
</protein>
<feature type="compositionally biased region" description="Basic residues" evidence="1">
    <location>
        <begin position="1"/>
        <end position="16"/>
    </location>
</feature>
<accession>A0A401Q7F9</accession>
<comment type="caution">
    <text evidence="3">The sequence shown here is derived from an EMBL/GenBank/DDBJ whole genome shotgun (WGS) entry which is preliminary data.</text>
</comment>
<evidence type="ECO:0000313" key="3">
    <source>
        <dbReference type="EMBL" id="GCB81325.1"/>
    </source>
</evidence>
<proteinExistence type="predicted"/>
<feature type="domain" description="NHR2-like" evidence="2">
    <location>
        <begin position="35"/>
        <end position="100"/>
    </location>
</feature>
<organism evidence="3 4">
    <name type="scientific">Scyliorhinus torazame</name>
    <name type="common">Cloudy catshark</name>
    <name type="synonym">Catulus torazame</name>
    <dbReference type="NCBI Taxonomy" id="75743"/>
    <lineage>
        <taxon>Eukaryota</taxon>
        <taxon>Metazoa</taxon>
        <taxon>Chordata</taxon>
        <taxon>Craniata</taxon>
        <taxon>Vertebrata</taxon>
        <taxon>Chondrichthyes</taxon>
        <taxon>Elasmobranchii</taxon>
        <taxon>Galeomorphii</taxon>
        <taxon>Galeoidea</taxon>
        <taxon>Carcharhiniformes</taxon>
        <taxon>Scyliorhinidae</taxon>
        <taxon>Scyliorhinus</taxon>
    </lineage>
</organism>
<feature type="region of interest" description="Disordered" evidence="1">
    <location>
        <begin position="1"/>
        <end position="38"/>
    </location>
</feature>
<dbReference type="Proteomes" id="UP000288216">
    <property type="component" value="Unassembled WGS sequence"/>
</dbReference>
<dbReference type="AlphaFoldDB" id="A0A401Q7F9"/>
<feature type="region of interest" description="Disordered" evidence="1">
    <location>
        <begin position="93"/>
        <end position="120"/>
    </location>
</feature>
<evidence type="ECO:0000313" key="4">
    <source>
        <dbReference type="Proteomes" id="UP000288216"/>
    </source>
</evidence>
<reference evidence="3 4" key="1">
    <citation type="journal article" date="2018" name="Nat. Ecol. Evol.">
        <title>Shark genomes provide insights into elasmobranch evolution and the origin of vertebrates.</title>
        <authorList>
            <person name="Hara Y"/>
            <person name="Yamaguchi K"/>
            <person name="Onimaru K"/>
            <person name="Kadota M"/>
            <person name="Koyanagi M"/>
            <person name="Keeley SD"/>
            <person name="Tatsumi K"/>
            <person name="Tanaka K"/>
            <person name="Motone F"/>
            <person name="Kageyama Y"/>
            <person name="Nozu R"/>
            <person name="Adachi N"/>
            <person name="Nishimura O"/>
            <person name="Nakagawa R"/>
            <person name="Tanegashima C"/>
            <person name="Kiyatake I"/>
            <person name="Matsumoto R"/>
            <person name="Murakumo K"/>
            <person name="Nishida K"/>
            <person name="Terakita A"/>
            <person name="Kuratani S"/>
            <person name="Sato K"/>
            <person name="Hyodo S Kuraku.S."/>
        </authorList>
    </citation>
    <scope>NUCLEOTIDE SEQUENCE [LARGE SCALE GENOMIC DNA]</scope>
</reference>
<dbReference type="InterPro" id="IPR014896">
    <property type="entry name" value="NHR2"/>
</dbReference>
<name>A0A401Q7F9_SCYTO</name>
<evidence type="ECO:0000256" key="1">
    <source>
        <dbReference type="SAM" id="MobiDB-lite"/>
    </source>
</evidence>
<dbReference type="EMBL" id="BFAA01024041">
    <property type="protein sequence ID" value="GCB81325.1"/>
    <property type="molecule type" value="Genomic_DNA"/>
</dbReference>
<dbReference type="GO" id="GO:0003714">
    <property type="term" value="F:transcription corepressor activity"/>
    <property type="evidence" value="ECO:0007669"/>
    <property type="project" value="InterPro"/>
</dbReference>
<dbReference type="PANTHER" id="PTHR10379:SF14">
    <property type="entry name" value="NERVY, ISOFORM D"/>
    <property type="match status" value="1"/>
</dbReference>
<feature type="non-terminal residue" evidence="3">
    <location>
        <position position="120"/>
    </location>
</feature>
<sequence length="120" mass="14430">MALAHHYRGTYRHQEHRHLQDQHRPAAPGTHRSRQEEVIDHRLTDREWTEEWKHLNNLLNCIMDMVEKTRQSLTVLRRCQEADREQLHHWVLRDSDTDNMRKGVNSMQSQKSASPDHPQL</sequence>
<dbReference type="OrthoDB" id="8872930at2759"/>
<dbReference type="PANTHER" id="PTHR10379">
    <property type="entry name" value="MTG8 ETO EIGHT TWENTY ONE PROTEIN"/>
    <property type="match status" value="1"/>
</dbReference>
<dbReference type="InterPro" id="IPR013289">
    <property type="entry name" value="CBFA2T1/2/3"/>
</dbReference>
<evidence type="ECO:0000259" key="2">
    <source>
        <dbReference type="Pfam" id="PF08788"/>
    </source>
</evidence>